<reference evidence="2 3" key="1">
    <citation type="submission" date="2018-02" db="EMBL/GenBank/DDBJ databases">
        <title>Mycoplasma marinum and Mycoplasma todarodis sp. nov., moderately halophilic and psychrotolerant mycoplasmas isolated from cephalopods.</title>
        <authorList>
            <person name="Viver T."/>
        </authorList>
    </citation>
    <scope>NUCLEOTIDE SEQUENCE [LARGE SCALE GENOMIC DNA]</scope>
    <source>
        <strain evidence="2 3">PE</strain>
    </source>
</reference>
<protein>
    <submittedName>
        <fullName evidence="2">Uncharacterized protein</fullName>
    </submittedName>
</protein>
<dbReference type="EMBL" id="PSZO01000011">
    <property type="protein sequence ID" value="TCG11176.1"/>
    <property type="molecule type" value="Genomic_DNA"/>
</dbReference>
<proteinExistence type="predicted"/>
<dbReference type="RefSeq" id="WP_131599108.1">
    <property type="nucleotide sequence ID" value="NZ_CBDBYK010000011.1"/>
</dbReference>
<comment type="caution">
    <text evidence="2">The sequence shown here is derived from an EMBL/GenBank/DDBJ whole genome shotgun (WGS) entry which is preliminary data.</text>
</comment>
<dbReference type="Proteomes" id="UP000294192">
    <property type="component" value="Unassembled WGS sequence"/>
</dbReference>
<sequence length="151" mass="16124">MFVEKLKKDKFFLAGFIALALAAILGIALGGATLGASKTETHQGVSNTTVFLDFFKNDYLSNTPDWYSTHVKTALALGIMALLVGVISLALAIVVLVKPEAMASKKILIMGIVMLVLAIILGAIAVQFANDVMNSAWINEQLKAHAHTTTH</sequence>
<feature type="transmembrane region" description="Helical" evidence="1">
    <location>
        <begin position="108"/>
        <end position="129"/>
    </location>
</feature>
<keyword evidence="3" id="KW-1185">Reference proteome</keyword>
<feature type="transmembrane region" description="Helical" evidence="1">
    <location>
        <begin position="12"/>
        <end position="34"/>
    </location>
</feature>
<gene>
    <name evidence="2" type="ORF">C4B24_02740</name>
</gene>
<keyword evidence="1" id="KW-1133">Transmembrane helix</keyword>
<evidence type="ECO:0000313" key="2">
    <source>
        <dbReference type="EMBL" id="TCG11176.1"/>
    </source>
</evidence>
<accession>A0A4R0XKJ3</accession>
<name>A0A4R0XKJ3_9MOLU</name>
<dbReference type="AlphaFoldDB" id="A0A4R0XKJ3"/>
<keyword evidence="1" id="KW-0812">Transmembrane</keyword>
<feature type="transmembrane region" description="Helical" evidence="1">
    <location>
        <begin position="74"/>
        <end position="96"/>
    </location>
</feature>
<organism evidence="2 3">
    <name type="scientific">Mycoplasma marinum</name>
    <dbReference type="NCBI Taxonomy" id="1937190"/>
    <lineage>
        <taxon>Bacteria</taxon>
        <taxon>Bacillati</taxon>
        <taxon>Mycoplasmatota</taxon>
        <taxon>Mollicutes</taxon>
        <taxon>Mycoplasmataceae</taxon>
        <taxon>Mycoplasma</taxon>
    </lineage>
</organism>
<evidence type="ECO:0000313" key="3">
    <source>
        <dbReference type="Proteomes" id="UP000294192"/>
    </source>
</evidence>
<evidence type="ECO:0000256" key="1">
    <source>
        <dbReference type="SAM" id="Phobius"/>
    </source>
</evidence>
<keyword evidence="1" id="KW-0472">Membrane</keyword>